<dbReference type="PANTHER" id="PTHR43032:SF4">
    <property type="entry name" value="OXIDOREDUCTASE MOLYBDOPTERIN-BINDING DOMAIN-CONTAINING PROTEIN"/>
    <property type="match status" value="1"/>
</dbReference>
<evidence type="ECO:0000256" key="1">
    <source>
        <dbReference type="SAM" id="MobiDB-lite"/>
    </source>
</evidence>
<dbReference type="InterPro" id="IPR000572">
    <property type="entry name" value="OxRdtase_Mopterin-bd_dom"/>
</dbReference>
<feature type="domain" description="Oxidoreductase molybdopterin-binding" evidence="2">
    <location>
        <begin position="53"/>
        <end position="200"/>
    </location>
</feature>
<dbReference type="PANTHER" id="PTHR43032">
    <property type="entry name" value="PROTEIN-METHIONINE-SULFOXIDE REDUCTASE"/>
    <property type="match status" value="1"/>
</dbReference>
<accession>A0A517QRX2</accession>
<evidence type="ECO:0000313" key="4">
    <source>
        <dbReference type="Proteomes" id="UP000315724"/>
    </source>
</evidence>
<feature type="compositionally biased region" description="Basic and acidic residues" evidence="1">
    <location>
        <begin position="220"/>
        <end position="239"/>
    </location>
</feature>
<keyword evidence="3" id="KW-0560">Oxidoreductase</keyword>
<dbReference type="InterPro" id="IPR036374">
    <property type="entry name" value="OxRdtase_Mopterin-bd_sf"/>
</dbReference>
<dbReference type="Gene3D" id="3.90.420.10">
    <property type="entry name" value="Oxidoreductase, molybdopterin-binding domain"/>
    <property type="match status" value="1"/>
</dbReference>
<evidence type="ECO:0000259" key="2">
    <source>
        <dbReference type="Pfam" id="PF00174"/>
    </source>
</evidence>
<dbReference type="KEGG" id="tpol:Mal48_36250"/>
<dbReference type="OrthoDB" id="9778777at2"/>
<dbReference type="AlphaFoldDB" id="A0A517QRX2"/>
<gene>
    <name evidence="3" type="primary">yedY_1</name>
    <name evidence="3" type="ORF">Mal48_36250</name>
</gene>
<reference evidence="3 4" key="1">
    <citation type="submission" date="2019-02" db="EMBL/GenBank/DDBJ databases">
        <title>Deep-cultivation of Planctomycetes and their phenomic and genomic characterization uncovers novel biology.</title>
        <authorList>
            <person name="Wiegand S."/>
            <person name="Jogler M."/>
            <person name="Boedeker C."/>
            <person name="Pinto D."/>
            <person name="Vollmers J."/>
            <person name="Rivas-Marin E."/>
            <person name="Kohn T."/>
            <person name="Peeters S.H."/>
            <person name="Heuer A."/>
            <person name="Rast P."/>
            <person name="Oberbeckmann S."/>
            <person name="Bunk B."/>
            <person name="Jeske O."/>
            <person name="Meyerdierks A."/>
            <person name="Storesund J.E."/>
            <person name="Kallscheuer N."/>
            <person name="Luecker S."/>
            <person name="Lage O.M."/>
            <person name="Pohl T."/>
            <person name="Merkel B.J."/>
            <person name="Hornburger P."/>
            <person name="Mueller R.-W."/>
            <person name="Bruemmer F."/>
            <person name="Labrenz M."/>
            <person name="Spormann A.M."/>
            <person name="Op den Camp H."/>
            <person name="Overmann J."/>
            <person name="Amann R."/>
            <person name="Jetten M.S.M."/>
            <person name="Mascher T."/>
            <person name="Medema M.H."/>
            <person name="Devos D.P."/>
            <person name="Kaster A.-K."/>
            <person name="Ovreas L."/>
            <person name="Rohde M."/>
            <person name="Galperin M.Y."/>
            <person name="Jogler C."/>
        </authorList>
    </citation>
    <scope>NUCLEOTIDE SEQUENCE [LARGE SCALE GENOMIC DNA]</scope>
    <source>
        <strain evidence="3 4">Mal48</strain>
    </source>
</reference>
<sequence length="239" mass="27176">MTVNDDPKYQAGNPSTAEEHLADDVIISPDTLRDNRIPAGQSRTRKWPVLHYGTVPTINHDLWRLQIGGLVERPLKLTLDEFRALPHVKVYSDFHCVTKWSRLGNVWGGVSVQEIMERVGVRAEAKFVIAEGFDSGWTTNIPIEDFNVADALLVETHDGEPLDADHGGPVRLVVPQLYAWKSAKWLRKLTFVAEDSPGYWEQLGYHMHGDPWVVNEMNPDGERFRDDPDWKGPRPPESY</sequence>
<evidence type="ECO:0000313" key="3">
    <source>
        <dbReference type="EMBL" id="QDT34365.1"/>
    </source>
</evidence>
<keyword evidence="4" id="KW-1185">Reference proteome</keyword>
<dbReference type="Proteomes" id="UP000315724">
    <property type="component" value="Chromosome"/>
</dbReference>
<dbReference type="RefSeq" id="WP_145202198.1">
    <property type="nucleotide sequence ID" value="NZ_CP036267.1"/>
</dbReference>
<dbReference type="GO" id="GO:0016491">
    <property type="term" value="F:oxidoreductase activity"/>
    <property type="evidence" value="ECO:0007669"/>
    <property type="project" value="UniProtKB-KW"/>
</dbReference>
<organism evidence="3 4">
    <name type="scientific">Thalassoglobus polymorphus</name>
    <dbReference type="NCBI Taxonomy" id="2527994"/>
    <lineage>
        <taxon>Bacteria</taxon>
        <taxon>Pseudomonadati</taxon>
        <taxon>Planctomycetota</taxon>
        <taxon>Planctomycetia</taxon>
        <taxon>Planctomycetales</taxon>
        <taxon>Planctomycetaceae</taxon>
        <taxon>Thalassoglobus</taxon>
    </lineage>
</organism>
<name>A0A517QRX2_9PLAN</name>
<dbReference type="SUPFAM" id="SSF56524">
    <property type="entry name" value="Oxidoreductase molybdopterin-binding domain"/>
    <property type="match status" value="1"/>
</dbReference>
<dbReference type="Pfam" id="PF00174">
    <property type="entry name" value="Oxidored_molyb"/>
    <property type="match status" value="1"/>
</dbReference>
<feature type="region of interest" description="Disordered" evidence="1">
    <location>
        <begin position="218"/>
        <end position="239"/>
    </location>
</feature>
<dbReference type="EC" id="1.8.-.-" evidence="3"/>
<proteinExistence type="predicted"/>
<dbReference type="EMBL" id="CP036267">
    <property type="protein sequence ID" value="QDT34365.1"/>
    <property type="molecule type" value="Genomic_DNA"/>
</dbReference>
<protein>
    <submittedName>
        <fullName evidence="3">Sulfoxide reductase catalytic subunit YedY</fullName>
        <ecNumber evidence="3">1.8.-.-</ecNumber>
    </submittedName>
</protein>
<dbReference type="CDD" id="cd02109">
    <property type="entry name" value="arch_bact_SO_family_Moco"/>
    <property type="match status" value="1"/>
</dbReference>